<organism evidence="1 2">
    <name type="scientific">Alteraurantiacibacter palmitatis</name>
    <dbReference type="NCBI Taxonomy" id="2054628"/>
    <lineage>
        <taxon>Bacteria</taxon>
        <taxon>Pseudomonadati</taxon>
        <taxon>Pseudomonadota</taxon>
        <taxon>Alphaproteobacteria</taxon>
        <taxon>Sphingomonadales</taxon>
        <taxon>Erythrobacteraceae</taxon>
        <taxon>Alteraurantiacibacter</taxon>
    </lineage>
</organism>
<proteinExistence type="predicted"/>
<protein>
    <recommendedName>
        <fullName evidence="3">HprK-related kinase A</fullName>
    </recommendedName>
</protein>
<evidence type="ECO:0000313" key="1">
    <source>
        <dbReference type="EMBL" id="MFC3098030.1"/>
    </source>
</evidence>
<comment type="caution">
    <text evidence="1">The sequence shown here is derived from an EMBL/GenBank/DDBJ whole genome shotgun (WGS) entry which is preliminary data.</text>
</comment>
<dbReference type="InterPro" id="IPR027417">
    <property type="entry name" value="P-loop_NTPase"/>
</dbReference>
<reference evidence="2" key="1">
    <citation type="journal article" date="2019" name="Int. J. Syst. Evol. Microbiol.">
        <title>The Global Catalogue of Microorganisms (GCM) 10K type strain sequencing project: providing services to taxonomists for standard genome sequencing and annotation.</title>
        <authorList>
            <consortium name="The Broad Institute Genomics Platform"/>
            <consortium name="The Broad Institute Genome Sequencing Center for Infectious Disease"/>
            <person name="Wu L."/>
            <person name="Ma J."/>
        </authorList>
    </citation>
    <scope>NUCLEOTIDE SEQUENCE [LARGE SCALE GENOMIC DNA]</scope>
    <source>
        <strain evidence="2">KCTC 52607</strain>
    </source>
</reference>
<dbReference type="EMBL" id="JBHRST010000013">
    <property type="protein sequence ID" value="MFC3098030.1"/>
    <property type="molecule type" value="Genomic_DNA"/>
</dbReference>
<gene>
    <name evidence="1" type="ORF">ACFODU_09495</name>
</gene>
<sequence length="291" mass="31795">MIAPALETEGWQLGPVRPQQPVGLPPYDRWTDPDGETIGEFYRFVSHFLVRFPDRADFEIAAGTLDVRAFPAEEGLEEVTDSLFHNAIVPLVGNYRGQLHLHGSAVVIDDAAYAFMGLSRRGKTTLAGAFAAAGHPYLTEDVVVLQHREGEACHVQPTRPVLRLFADSAQHLLGADVEGVDDEAKSPVQAGGRLPFASRSFPLAGIYLLGPGEAEDVQIAGLAEHTALAELMQNAFILDVEDKPRLRRHFALLAGLAAETPCYALDFPREYEQLPQVIGSIIAHARNERTK</sequence>
<dbReference type="Gene3D" id="3.40.50.300">
    <property type="entry name" value="P-loop containing nucleotide triphosphate hydrolases"/>
    <property type="match status" value="1"/>
</dbReference>
<evidence type="ECO:0000313" key="2">
    <source>
        <dbReference type="Proteomes" id="UP001595456"/>
    </source>
</evidence>
<name>A0ABV7E5J9_9SPHN</name>
<dbReference type="RefSeq" id="WP_377923072.1">
    <property type="nucleotide sequence ID" value="NZ_JBHRST010000013.1"/>
</dbReference>
<dbReference type="SUPFAM" id="SSF53795">
    <property type="entry name" value="PEP carboxykinase-like"/>
    <property type="match status" value="1"/>
</dbReference>
<accession>A0ABV7E5J9</accession>
<evidence type="ECO:0008006" key="3">
    <source>
        <dbReference type="Google" id="ProtNLM"/>
    </source>
</evidence>
<keyword evidence="2" id="KW-1185">Reference proteome</keyword>
<dbReference type="Proteomes" id="UP001595456">
    <property type="component" value="Unassembled WGS sequence"/>
</dbReference>